<dbReference type="Pfam" id="PF04921">
    <property type="entry name" value="XAP5"/>
    <property type="match status" value="1"/>
</dbReference>
<comment type="caution">
    <text evidence="3">The sequence shown here is derived from an EMBL/GenBank/DDBJ whole genome shotgun (WGS) entry which is preliminary data.</text>
</comment>
<sequence>MAVETAFKNETVGLVTREEFMEKRATISNRLLEEKKRHRAEEEEAEMKERDEQKAQRAKKERKLKLSFGDDEEEEEEEGEADGAKIDGIGPQVRTVPAAPVAAPAARGFGKDPTVRSDFLPDREREREEEALREQLKSEWLAQQAAIKAEPLEITYSYYNGTGHRRSVPVTKGTTVGQFLQAVYEQLAKEFREMKTTSVSGLMYVKEDIILPHTVTFYDLIRNKVQGKSGPLFQFALAEHAVAAFDPRLKSQDSHAGKVVDRHWYSKNKHIFPASRWEAFDADKLLTREKAG</sequence>
<feature type="compositionally biased region" description="Acidic residues" evidence="1">
    <location>
        <begin position="69"/>
        <end position="81"/>
    </location>
</feature>
<accession>A0AAD9IP85</accession>
<dbReference type="PANTHER" id="PTHR12722:SF0">
    <property type="entry name" value="PROTEIN FAM50A"/>
    <property type="match status" value="1"/>
</dbReference>
<protein>
    <recommendedName>
        <fullName evidence="2">FAM50A/XAP5 C-terminal domain-containing protein</fullName>
    </recommendedName>
</protein>
<evidence type="ECO:0000313" key="4">
    <source>
        <dbReference type="Proteomes" id="UP001255856"/>
    </source>
</evidence>
<evidence type="ECO:0000256" key="1">
    <source>
        <dbReference type="SAM" id="MobiDB-lite"/>
    </source>
</evidence>
<feature type="region of interest" description="Disordered" evidence="1">
    <location>
        <begin position="31"/>
        <end position="91"/>
    </location>
</feature>
<dbReference type="Proteomes" id="UP001255856">
    <property type="component" value="Unassembled WGS sequence"/>
</dbReference>
<keyword evidence="4" id="KW-1185">Reference proteome</keyword>
<dbReference type="GO" id="GO:0006325">
    <property type="term" value="P:chromatin organization"/>
    <property type="evidence" value="ECO:0007669"/>
    <property type="project" value="TreeGrafter"/>
</dbReference>
<dbReference type="EMBL" id="JASFZW010000001">
    <property type="protein sequence ID" value="KAK2080377.1"/>
    <property type="molecule type" value="Genomic_DNA"/>
</dbReference>
<organism evidence="3 4">
    <name type="scientific">Prototheca wickerhamii</name>
    <dbReference type="NCBI Taxonomy" id="3111"/>
    <lineage>
        <taxon>Eukaryota</taxon>
        <taxon>Viridiplantae</taxon>
        <taxon>Chlorophyta</taxon>
        <taxon>core chlorophytes</taxon>
        <taxon>Trebouxiophyceae</taxon>
        <taxon>Chlorellales</taxon>
        <taxon>Chlorellaceae</taxon>
        <taxon>Prototheca</taxon>
    </lineage>
</organism>
<evidence type="ECO:0000313" key="3">
    <source>
        <dbReference type="EMBL" id="KAK2080377.1"/>
    </source>
</evidence>
<dbReference type="GO" id="GO:0005634">
    <property type="term" value="C:nucleus"/>
    <property type="evidence" value="ECO:0007669"/>
    <property type="project" value="InterPro"/>
</dbReference>
<feature type="compositionally biased region" description="Basic residues" evidence="1">
    <location>
        <begin position="56"/>
        <end position="65"/>
    </location>
</feature>
<dbReference type="AlphaFoldDB" id="A0AAD9IP85"/>
<reference evidence="3" key="1">
    <citation type="submission" date="2021-01" db="EMBL/GenBank/DDBJ databases">
        <authorList>
            <person name="Eckstrom K.M.E."/>
        </authorList>
    </citation>
    <scope>NUCLEOTIDE SEQUENCE</scope>
    <source>
        <strain evidence="3">UVCC 0001</strain>
    </source>
</reference>
<dbReference type="InterPro" id="IPR007005">
    <property type="entry name" value="XAP5"/>
</dbReference>
<name>A0AAD9IP85_PROWI</name>
<dbReference type="InterPro" id="IPR048337">
    <property type="entry name" value="FAM50A/XAP5_C"/>
</dbReference>
<dbReference type="PANTHER" id="PTHR12722">
    <property type="entry name" value="XAP-5 PROTEIN-RELATED"/>
    <property type="match status" value="1"/>
</dbReference>
<proteinExistence type="predicted"/>
<feature type="compositionally biased region" description="Basic and acidic residues" evidence="1">
    <location>
        <begin position="31"/>
        <end position="55"/>
    </location>
</feature>
<gene>
    <name evidence="3" type="ORF">QBZ16_000230</name>
</gene>
<feature type="domain" description="FAM50A/XAP5 C-terminal" evidence="2">
    <location>
        <begin position="151"/>
        <end position="287"/>
    </location>
</feature>
<evidence type="ECO:0000259" key="2">
    <source>
        <dbReference type="Pfam" id="PF04921"/>
    </source>
</evidence>